<dbReference type="Pfam" id="PF06477">
    <property type="entry name" value="DUF1091"/>
    <property type="match status" value="1"/>
</dbReference>
<evidence type="ECO:0000313" key="2">
    <source>
        <dbReference type="Proteomes" id="UP000594454"/>
    </source>
</evidence>
<dbReference type="FunCoup" id="A0A7R8YYV3">
    <property type="interactions" value="6"/>
</dbReference>
<sequence>MICEDSDPSIITNASCTTRSLNRTTKSHNLTATALPNVILNDIFVRITFHMRINTGYRRLIADVEENFCGFINGTSKSFLISILWPFVRTHSNLDHKCPFFGHLYVRNFIIKFDYFPPALPEGQSKLTIHIRNGRKRVSIMKVLMFFEIKPKGAANLNF</sequence>
<organism evidence="1 2">
    <name type="scientific">Hermetia illucens</name>
    <name type="common">Black soldier fly</name>
    <dbReference type="NCBI Taxonomy" id="343691"/>
    <lineage>
        <taxon>Eukaryota</taxon>
        <taxon>Metazoa</taxon>
        <taxon>Ecdysozoa</taxon>
        <taxon>Arthropoda</taxon>
        <taxon>Hexapoda</taxon>
        <taxon>Insecta</taxon>
        <taxon>Pterygota</taxon>
        <taxon>Neoptera</taxon>
        <taxon>Endopterygota</taxon>
        <taxon>Diptera</taxon>
        <taxon>Brachycera</taxon>
        <taxon>Stratiomyomorpha</taxon>
        <taxon>Stratiomyidae</taxon>
        <taxon>Hermetiinae</taxon>
        <taxon>Hermetia</taxon>
    </lineage>
</organism>
<keyword evidence="2" id="KW-1185">Reference proteome</keyword>
<evidence type="ECO:0000313" key="1">
    <source>
        <dbReference type="EMBL" id="CAD7089840.1"/>
    </source>
</evidence>
<dbReference type="PANTHER" id="PTHR20898:SF0">
    <property type="entry name" value="DAEDALUS ON 3-RELATED"/>
    <property type="match status" value="1"/>
</dbReference>
<dbReference type="OrthoDB" id="7727171at2759"/>
<dbReference type="PROSITE" id="PS00071">
    <property type="entry name" value="GAPDH"/>
    <property type="match status" value="1"/>
</dbReference>
<dbReference type="InterPro" id="IPR020830">
    <property type="entry name" value="GlycerAld_3-P_DH_AS"/>
</dbReference>
<dbReference type="InterPro" id="IPR010512">
    <property type="entry name" value="DUF1091"/>
</dbReference>
<dbReference type="PANTHER" id="PTHR20898">
    <property type="entry name" value="DAEDALUS ON 3-RELATED-RELATED"/>
    <property type="match status" value="1"/>
</dbReference>
<dbReference type="SMART" id="SM00697">
    <property type="entry name" value="DM8"/>
    <property type="match status" value="1"/>
</dbReference>
<proteinExistence type="predicted"/>
<dbReference type="EMBL" id="LR899013">
    <property type="protein sequence ID" value="CAD7089840.1"/>
    <property type="molecule type" value="Genomic_DNA"/>
</dbReference>
<gene>
    <name evidence="1" type="ORF">HERILL_LOCUS12366</name>
</gene>
<dbReference type="InParanoid" id="A0A7R8YYV3"/>
<reference evidence="1 2" key="1">
    <citation type="submission" date="2020-11" db="EMBL/GenBank/DDBJ databases">
        <authorList>
            <person name="Wallbank WR R."/>
            <person name="Pardo Diaz C."/>
            <person name="Kozak K."/>
            <person name="Martin S."/>
            <person name="Jiggins C."/>
            <person name="Moest M."/>
            <person name="Warren A I."/>
            <person name="Generalovic N T."/>
            <person name="Byers J.R.P. K."/>
            <person name="Montejo-Kovacevich G."/>
            <person name="Yen C E."/>
        </authorList>
    </citation>
    <scope>NUCLEOTIDE SEQUENCE [LARGE SCALE GENOMIC DNA]</scope>
</reference>
<dbReference type="Proteomes" id="UP000594454">
    <property type="component" value="Chromosome 5"/>
</dbReference>
<protein>
    <submittedName>
        <fullName evidence="1">Uncharacterized protein</fullName>
    </submittedName>
</protein>
<dbReference type="GO" id="GO:0016620">
    <property type="term" value="F:oxidoreductase activity, acting on the aldehyde or oxo group of donors, NAD or NADP as acceptor"/>
    <property type="evidence" value="ECO:0007669"/>
    <property type="project" value="InterPro"/>
</dbReference>
<dbReference type="AlphaFoldDB" id="A0A7R8YYV3"/>
<name>A0A7R8YYV3_HERIL</name>
<accession>A0A7R8YYV3</accession>